<protein>
    <submittedName>
        <fullName evidence="1">Mu-like prophage I protein</fullName>
    </submittedName>
</protein>
<evidence type="ECO:0000313" key="2">
    <source>
        <dbReference type="Proteomes" id="UP000060487"/>
    </source>
</evidence>
<dbReference type="RefSeq" id="WP_085053276.1">
    <property type="nucleotide sequence ID" value="NZ_LNQR01000101.1"/>
</dbReference>
<dbReference type="PIRSF" id="PIRSF016624">
    <property type="entry name" value="Mu_prophg_I"/>
    <property type="match status" value="1"/>
</dbReference>
<keyword evidence="2" id="KW-1185">Reference proteome</keyword>
<proteinExistence type="predicted"/>
<organism evidence="1 2">
    <name type="scientific">Candidatus Magnetominusculus xianensis</name>
    <dbReference type="NCBI Taxonomy" id="1748249"/>
    <lineage>
        <taxon>Bacteria</taxon>
        <taxon>Pseudomonadati</taxon>
        <taxon>Nitrospirota</taxon>
        <taxon>Nitrospiria</taxon>
        <taxon>Nitrospirales</taxon>
        <taxon>Nitrospiraceae</taxon>
        <taxon>Candidatus Magnetominusculus</taxon>
    </lineage>
</organism>
<reference evidence="1 2" key="1">
    <citation type="submission" date="2015-11" db="EMBL/GenBank/DDBJ databases">
        <authorList>
            <person name="Lin W."/>
        </authorList>
    </citation>
    <scope>NUCLEOTIDE SEQUENCE [LARGE SCALE GENOMIC DNA]</scope>
    <source>
        <strain evidence="1 2">HCH-1</strain>
    </source>
</reference>
<comment type="caution">
    <text evidence="1">The sequence shown here is derived from an EMBL/GenBank/DDBJ whole genome shotgun (WGS) entry which is preliminary data.</text>
</comment>
<dbReference type="InterPro" id="IPR012106">
    <property type="entry name" value="Phage_Mu_Gp1"/>
</dbReference>
<name>A0ABR5SCF8_9BACT</name>
<dbReference type="EMBL" id="LNQR01000101">
    <property type="protein sequence ID" value="KWT81148.1"/>
    <property type="molecule type" value="Genomic_DNA"/>
</dbReference>
<sequence length="327" mass="35596">MTKRITMINTLDPDIPLEIQVIPYGYHETPKGAFLCDEESAALVIEAFNSRQNDMVIDYEHQTMSGAEAPAAGWIKELIYKGSEGIWARVEWTARAVQYLGNREYRYVSPVFVVRVSDAKVVNLLNVALTNQPNIDGMVPIVNKGVGDTKNEEARKMEKVSAVLGLPEAATEREILKAVEDLKGQTQVIANNDVLAALGLKEGSSQSEVVGTIMAMKQADTSITGLIGRVKELEGKLNAKEADELVAMAMKEGKLTPAQKDWAKDYAVRDAEGFKVFAAKALPVIVTGEIAGDTTKPTGIDETQKMVNKMLGISEATYNKYAGAKEA</sequence>
<dbReference type="Pfam" id="PF10123">
    <property type="entry name" value="Mu-like_Pro"/>
    <property type="match status" value="1"/>
</dbReference>
<evidence type="ECO:0000313" key="1">
    <source>
        <dbReference type="EMBL" id="KWT81148.1"/>
    </source>
</evidence>
<accession>A0ABR5SCF8</accession>
<gene>
    <name evidence="1" type="ORF">ASN18_2654</name>
</gene>
<dbReference type="Proteomes" id="UP000060487">
    <property type="component" value="Unassembled WGS sequence"/>
</dbReference>